<reference evidence="1 4" key="3">
    <citation type="submission" date="2018-07" db="EMBL/GenBank/DDBJ databases">
        <title>Leeuwenhoekiella genomics.</title>
        <authorList>
            <person name="Tahon G."/>
            <person name="Willems A."/>
        </authorList>
    </citation>
    <scope>NUCLEOTIDE SEQUENCE [LARGE SCALE GENOMIC DNA]</scope>
    <source>
        <strain evidence="1 4">LMG 24856</strain>
    </source>
</reference>
<evidence type="ECO:0000313" key="4">
    <source>
        <dbReference type="Proteomes" id="UP000290037"/>
    </source>
</evidence>
<evidence type="ECO:0000313" key="2">
    <source>
        <dbReference type="EMBL" id="SHH52519.1"/>
    </source>
</evidence>
<dbReference type="STRING" id="573501.SAMN04487999_0415"/>
<accession>A0A1M5TP93</accession>
<dbReference type="CDD" id="cd02947">
    <property type="entry name" value="TRX_family"/>
    <property type="match status" value="1"/>
</dbReference>
<evidence type="ECO:0000313" key="1">
    <source>
        <dbReference type="EMBL" id="RXG28599.1"/>
    </source>
</evidence>
<reference evidence="3" key="2">
    <citation type="submission" date="2016-11" db="EMBL/GenBank/DDBJ databases">
        <authorList>
            <person name="Varghese N."/>
            <person name="Submissions S."/>
        </authorList>
    </citation>
    <scope>NUCLEOTIDE SEQUENCE [LARGE SCALE GENOMIC DNA]</scope>
    <source>
        <strain evidence="3">DSM 19859</strain>
    </source>
</reference>
<dbReference type="Proteomes" id="UP000290037">
    <property type="component" value="Unassembled WGS sequence"/>
</dbReference>
<dbReference type="Pfam" id="PF11009">
    <property type="entry name" value="BrxC"/>
    <property type="match status" value="1"/>
</dbReference>
<dbReference type="Gene3D" id="3.40.30.10">
    <property type="entry name" value="Glutaredoxin"/>
    <property type="match status" value="1"/>
</dbReference>
<dbReference type="Proteomes" id="UP000184240">
    <property type="component" value="Unassembled WGS sequence"/>
</dbReference>
<dbReference type="SUPFAM" id="SSF52833">
    <property type="entry name" value="Thioredoxin-like"/>
    <property type="match status" value="1"/>
</dbReference>
<sequence>MGLFDMFKSQRDIAKEEIKEMNWIPLERMEQLDEIVEISNAVPVLIFKHSTTCGISRMVLRSFEKAYDYDKKELEPYFLDLKAHRDISNAIATKFNVQHESPQLLLIKNGVVTYHTSHGAIEAENLLEKL</sequence>
<gene>
    <name evidence="1" type="ORF">DSM01_2060</name>
    <name evidence="2" type="ORF">SAMN04487999_0415</name>
</gene>
<organism evidence="2 3">
    <name type="scientific">Leeuwenhoekiella palythoae</name>
    <dbReference type="NCBI Taxonomy" id="573501"/>
    <lineage>
        <taxon>Bacteria</taxon>
        <taxon>Pseudomonadati</taxon>
        <taxon>Bacteroidota</taxon>
        <taxon>Flavobacteriia</taxon>
        <taxon>Flavobacteriales</taxon>
        <taxon>Flavobacteriaceae</taxon>
        <taxon>Leeuwenhoekiella</taxon>
    </lineage>
</organism>
<dbReference type="NCBIfam" id="TIGR04019">
    <property type="entry name" value="B_thiol_YtxJ"/>
    <property type="match status" value="1"/>
</dbReference>
<reference evidence="2" key="1">
    <citation type="submission" date="2016-11" db="EMBL/GenBank/DDBJ databases">
        <authorList>
            <person name="Jaros S."/>
            <person name="Januszkiewicz K."/>
            <person name="Wedrychowicz H."/>
        </authorList>
    </citation>
    <scope>NUCLEOTIDE SEQUENCE [LARGE SCALE GENOMIC DNA]</scope>
    <source>
        <strain evidence="2">DSM 19859</strain>
    </source>
</reference>
<proteinExistence type="predicted"/>
<protein>
    <submittedName>
        <fullName evidence="2">Bacillithiol system protein YtxJ</fullName>
    </submittedName>
</protein>
<dbReference type="InterPro" id="IPR036249">
    <property type="entry name" value="Thioredoxin-like_sf"/>
</dbReference>
<dbReference type="EMBL" id="FQXT01000001">
    <property type="protein sequence ID" value="SHH52519.1"/>
    <property type="molecule type" value="Genomic_DNA"/>
</dbReference>
<dbReference type="OrthoDB" id="677051at2"/>
<name>A0A1M5TP93_9FLAO</name>
<dbReference type="EMBL" id="QOVN01000004">
    <property type="protein sequence ID" value="RXG28599.1"/>
    <property type="molecule type" value="Genomic_DNA"/>
</dbReference>
<dbReference type="InterPro" id="IPR022551">
    <property type="entry name" value="BrxC"/>
</dbReference>
<dbReference type="AlphaFoldDB" id="A0A1M5TP93"/>
<evidence type="ECO:0000313" key="3">
    <source>
        <dbReference type="Proteomes" id="UP000184240"/>
    </source>
</evidence>
<dbReference type="RefSeq" id="WP_072979823.1">
    <property type="nucleotide sequence ID" value="NZ_FQXT01000001.1"/>
</dbReference>
<keyword evidence="4" id="KW-1185">Reference proteome</keyword>